<dbReference type="GeneID" id="78401313"/>
<dbReference type="Pfam" id="PF18925">
    <property type="entry name" value="DUF5675"/>
    <property type="match status" value="1"/>
</dbReference>
<organism evidence="2 3">
    <name type="scientific">Empedobacter falsenii</name>
    <dbReference type="NCBI Taxonomy" id="343874"/>
    <lineage>
        <taxon>Bacteria</taxon>
        <taxon>Pseudomonadati</taxon>
        <taxon>Bacteroidota</taxon>
        <taxon>Flavobacteriia</taxon>
        <taxon>Flavobacteriales</taxon>
        <taxon>Weeksellaceae</taxon>
        <taxon>Empedobacter</taxon>
    </lineage>
</organism>
<dbReference type="Proteomes" id="UP000510643">
    <property type="component" value="Chromosome"/>
</dbReference>
<keyword evidence="3" id="KW-1185">Reference proteome</keyword>
<protein>
    <recommendedName>
        <fullName evidence="1">DUF5675 domain-containing protein</fullName>
    </recommendedName>
</protein>
<dbReference type="EMBL" id="CP040908">
    <property type="protein sequence ID" value="QLL57950.1"/>
    <property type="molecule type" value="Genomic_DNA"/>
</dbReference>
<sequence length="146" mass="17044">MTNNYKKIKDRFSLKRKYLPDGTNGQLWLQQQLICIKIELLWKENKLRKSCIPEGCYTIKKRSSQKFGEHFLITNVPNRSMILIYPANHAKTELQGCIAPVTKLTGEGRGELSRKAFTNFKTLVNDKLDRDQKVILMIKSKQHDNY</sequence>
<name>A0A7H9DSA8_9FLAO</name>
<dbReference type="InterPro" id="IPR043732">
    <property type="entry name" value="DUF5675"/>
</dbReference>
<evidence type="ECO:0000313" key="2">
    <source>
        <dbReference type="EMBL" id="QLL57950.1"/>
    </source>
</evidence>
<accession>A0A7H9DSA8</accession>
<dbReference type="KEGG" id="efal:FH779_07605"/>
<dbReference type="RefSeq" id="WP_052217425.1">
    <property type="nucleotide sequence ID" value="NZ_CP040908.1"/>
</dbReference>
<evidence type="ECO:0000313" key="3">
    <source>
        <dbReference type="Proteomes" id="UP000510643"/>
    </source>
</evidence>
<dbReference type="AlphaFoldDB" id="A0A7H9DSA8"/>
<feature type="domain" description="DUF5675" evidence="1">
    <location>
        <begin position="14"/>
        <end position="125"/>
    </location>
</feature>
<dbReference type="OrthoDB" id="707810at2"/>
<evidence type="ECO:0000259" key="1">
    <source>
        <dbReference type="Pfam" id="PF18925"/>
    </source>
</evidence>
<gene>
    <name evidence="2" type="ORF">FH779_07605</name>
</gene>
<reference evidence="2 3" key="1">
    <citation type="submission" date="2019-06" db="EMBL/GenBank/DDBJ databases">
        <title>Emergence of pandrug resistant Empedobacter falsenii in China.</title>
        <authorList>
            <person name="Dong N."/>
            <person name="Chen S."/>
            <person name="Zhang R."/>
        </authorList>
    </citation>
    <scope>NUCLEOTIDE SEQUENCE [LARGE SCALE GENOMIC DNA]</scope>
    <source>
        <strain evidence="2 3">1681-1</strain>
    </source>
</reference>
<proteinExistence type="predicted"/>